<name>A0A9D4SSH4_RHISA</name>
<feature type="transmembrane region" description="Helical" evidence="6">
    <location>
        <begin position="186"/>
        <end position="209"/>
    </location>
</feature>
<dbReference type="SMART" id="SM01417">
    <property type="entry name" value="Solute_trans_a"/>
    <property type="match status" value="1"/>
</dbReference>
<reference evidence="7" key="1">
    <citation type="journal article" date="2020" name="Cell">
        <title>Large-Scale Comparative Analyses of Tick Genomes Elucidate Their Genetic Diversity and Vector Capacities.</title>
        <authorList>
            <consortium name="Tick Genome and Microbiome Consortium (TIGMIC)"/>
            <person name="Jia N."/>
            <person name="Wang J."/>
            <person name="Shi W."/>
            <person name="Du L."/>
            <person name="Sun Y."/>
            <person name="Zhan W."/>
            <person name="Jiang J.F."/>
            <person name="Wang Q."/>
            <person name="Zhang B."/>
            <person name="Ji P."/>
            <person name="Bell-Sakyi L."/>
            <person name="Cui X.M."/>
            <person name="Yuan T.T."/>
            <person name="Jiang B.G."/>
            <person name="Yang W.F."/>
            <person name="Lam T.T."/>
            <person name="Chang Q.C."/>
            <person name="Ding S.J."/>
            <person name="Wang X.J."/>
            <person name="Zhu J.G."/>
            <person name="Ruan X.D."/>
            <person name="Zhao L."/>
            <person name="Wei J.T."/>
            <person name="Ye R.Z."/>
            <person name="Que T.C."/>
            <person name="Du C.H."/>
            <person name="Zhou Y.H."/>
            <person name="Cheng J.X."/>
            <person name="Dai P.F."/>
            <person name="Guo W.B."/>
            <person name="Han X.H."/>
            <person name="Huang E.J."/>
            <person name="Li L.F."/>
            <person name="Wei W."/>
            <person name="Gao Y.C."/>
            <person name="Liu J.Z."/>
            <person name="Shao H.Z."/>
            <person name="Wang X."/>
            <person name="Wang C.C."/>
            <person name="Yang T.C."/>
            <person name="Huo Q.B."/>
            <person name="Li W."/>
            <person name="Chen H.Y."/>
            <person name="Chen S.E."/>
            <person name="Zhou L.G."/>
            <person name="Ni X.B."/>
            <person name="Tian J.H."/>
            <person name="Sheng Y."/>
            <person name="Liu T."/>
            <person name="Pan Y.S."/>
            <person name="Xia L.Y."/>
            <person name="Li J."/>
            <person name="Zhao F."/>
            <person name="Cao W.C."/>
        </authorList>
    </citation>
    <scope>NUCLEOTIDE SEQUENCE</scope>
    <source>
        <strain evidence="7">Rsan-2018</strain>
    </source>
</reference>
<evidence type="ECO:0000256" key="1">
    <source>
        <dbReference type="ARBA" id="ARBA00004141"/>
    </source>
</evidence>
<organism evidence="7 8">
    <name type="scientific">Rhipicephalus sanguineus</name>
    <name type="common">Brown dog tick</name>
    <name type="synonym">Ixodes sanguineus</name>
    <dbReference type="NCBI Taxonomy" id="34632"/>
    <lineage>
        <taxon>Eukaryota</taxon>
        <taxon>Metazoa</taxon>
        <taxon>Ecdysozoa</taxon>
        <taxon>Arthropoda</taxon>
        <taxon>Chelicerata</taxon>
        <taxon>Arachnida</taxon>
        <taxon>Acari</taxon>
        <taxon>Parasitiformes</taxon>
        <taxon>Ixodida</taxon>
        <taxon>Ixodoidea</taxon>
        <taxon>Ixodidae</taxon>
        <taxon>Rhipicephalinae</taxon>
        <taxon>Rhipicephalus</taxon>
        <taxon>Rhipicephalus</taxon>
    </lineage>
</organism>
<sequence>MYIVSAVHHTTCLMHHEAAWCPSVAVLGNWALFLAAVESLMVVTTVAVFVHECHYLSACWPRRTLLYSSLALAVFPFCLSLLPPLPAPMCFSVAFTFLKVTSVCALVATVFPRVHDATSSIIMLYLPFSLVMYFELISCYAGGSEQLVQRLINEQMPLRGPPICCVLWCCPTPSFSKRRYAVLRVVVYQLFFIPLILVTIIFVCTLTGIHEGDKMEATNASPYLMLLQAGSFLLGTYGFVIFVKLASRPLPPQLLLRRKFTVLHLHFTLTRLQLVAFKAAGLTGHLPCVPPLASMVTGVYLSSAMLMGQGFMVSTVSRYFFLHPQPNSTLPLHSPAPTAAHVNSHQRSSTVSLPRPQANAHQASAQQASSRYLAAFTY</sequence>
<feature type="region of interest" description="Disordered" evidence="5">
    <location>
        <begin position="334"/>
        <end position="366"/>
    </location>
</feature>
<comment type="caution">
    <text evidence="7">The sequence shown here is derived from an EMBL/GenBank/DDBJ whole genome shotgun (WGS) entry which is preliminary data.</text>
</comment>
<evidence type="ECO:0008006" key="9">
    <source>
        <dbReference type="Google" id="ProtNLM"/>
    </source>
</evidence>
<feature type="compositionally biased region" description="Low complexity" evidence="5">
    <location>
        <begin position="357"/>
        <end position="366"/>
    </location>
</feature>
<dbReference type="EMBL" id="JABSTV010001253">
    <property type="protein sequence ID" value="KAH7943811.1"/>
    <property type="molecule type" value="Genomic_DNA"/>
</dbReference>
<feature type="transmembrane region" description="Helical" evidence="6">
    <location>
        <begin position="123"/>
        <end position="143"/>
    </location>
</feature>
<dbReference type="PANTHER" id="PTHR23423">
    <property type="entry name" value="ORGANIC SOLUTE TRANSPORTER-RELATED"/>
    <property type="match status" value="1"/>
</dbReference>
<dbReference type="VEuPathDB" id="VectorBase:RSAN_058091"/>
<keyword evidence="4 6" id="KW-0472">Membrane</keyword>
<evidence type="ECO:0000256" key="4">
    <source>
        <dbReference type="ARBA" id="ARBA00023136"/>
    </source>
</evidence>
<feature type="compositionally biased region" description="Polar residues" evidence="5">
    <location>
        <begin position="341"/>
        <end position="352"/>
    </location>
</feature>
<feature type="transmembrane region" description="Helical" evidence="6">
    <location>
        <begin position="91"/>
        <end position="111"/>
    </location>
</feature>
<feature type="transmembrane region" description="Helical" evidence="6">
    <location>
        <begin position="65"/>
        <end position="85"/>
    </location>
</feature>
<proteinExistence type="predicted"/>
<dbReference type="Pfam" id="PF03619">
    <property type="entry name" value="Solute_trans_a"/>
    <property type="match status" value="1"/>
</dbReference>
<feature type="transmembrane region" description="Helical" evidence="6">
    <location>
        <begin position="30"/>
        <end position="53"/>
    </location>
</feature>
<dbReference type="AlphaFoldDB" id="A0A9D4SSH4"/>
<accession>A0A9D4SSH4</accession>
<evidence type="ECO:0000313" key="7">
    <source>
        <dbReference type="EMBL" id="KAH7943811.1"/>
    </source>
</evidence>
<keyword evidence="2 6" id="KW-0812">Transmembrane</keyword>
<keyword evidence="8" id="KW-1185">Reference proteome</keyword>
<evidence type="ECO:0000256" key="3">
    <source>
        <dbReference type="ARBA" id="ARBA00022989"/>
    </source>
</evidence>
<dbReference type="GO" id="GO:0016020">
    <property type="term" value="C:membrane"/>
    <property type="evidence" value="ECO:0007669"/>
    <property type="project" value="UniProtKB-SubCell"/>
</dbReference>
<evidence type="ECO:0000313" key="8">
    <source>
        <dbReference type="Proteomes" id="UP000821837"/>
    </source>
</evidence>
<evidence type="ECO:0000256" key="2">
    <source>
        <dbReference type="ARBA" id="ARBA00022692"/>
    </source>
</evidence>
<dbReference type="InterPro" id="IPR005178">
    <property type="entry name" value="Ostalpha/TMEM184C"/>
</dbReference>
<evidence type="ECO:0000256" key="5">
    <source>
        <dbReference type="SAM" id="MobiDB-lite"/>
    </source>
</evidence>
<feature type="transmembrane region" description="Helical" evidence="6">
    <location>
        <begin position="221"/>
        <end position="243"/>
    </location>
</feature>
<reference evidence="7" key="2">
    <citation type="submission" date="2021-09" db="EMBL/GenBank/DDBJ databases">
        <authorList>
            <person name="Jia N."/>
            <person name="Wang J."/>
            <person name="Shi W."/>
            <person name="Du L."/>
            <person name="Sun Y."/>
            <person name="Zhan W."/>
            <person name="Jiang J."/>
            <person name="Wang Q."/>
            <person name="Zhang B."/>
            <person name="Ji P."/>
            <person name="Sakyi L.B."/>
            <person name="Cui X."/>
            <person name="Yuan T."/>
            <person name="Jiang B."/>
            <person name="Yang W."/>
            <person name="Lam T.T.-Y."/>
            <person name="Chang Q."/>
            <person name="Ding S."/>
            <person name="Wang X."/>
            <person name="Zhu J."/>
            <person name="Ruan X."/>
            <person name="Zhao L."/>
            <person name="Wei J."/>
            <person name="Que T."/>
            <person name="Du C."/>
            <person name="Cheng J."/>
            <person name="Dai P."/>
            <person name="Han X."/>
            <person name="Huang E."/>
            <person name="Gao Y."/>
            <person name="Liu J."/>
            <person name="Shao H."/>
            <person name="Ye R."/>
            <person name="Li L."/>
            <person name="Wei W."/>
            <person name="Wang X."/>
            <person name="Wang C."/>
            <person name="Huo Q."/>
            <person name="Li W."/>
            <person name="Guo W."/>
            <person name="Chen H."/>
            <person name="Chen S."/>
            <person name="Zhou L."/>
            <person name="Zhou L."/>
            <person name="Ni X."/>
            <person name="Tian J."/>
            <person name="Zhou Y."/>
            <person name="Sheng Y."/>
            <person name="Liu T."/>
            <person name="Pan Y."/>
            <person name="Xia L."/>
            <person name="Li J."/>
            <person name="Zhao F."/>
            <person name="Cao W."/>
        </authorList>
    </citation>
    <scope>NUCLEOTIDE SEQUENCE</scope>
    <source>
        <strain evidence="7">Rsan-2018</strain>
        <tissue evidence="7">Larvae</tissue>
    </source>
</reference>
<protein>
    <recommendedName>
        <fullName evidence="9">Organic solute transporter alpha-like protein</fullName>
    </recommendedName>
</protein>
<comment type="subcellular location">
    <subcellularLocation>
        <location evidence="1">Membrane</location>
        <topology evidence="1">Multi-pass membrane protein</topology>
    </subcellularLocation>
</comment>
<dbReference type="Proteomes" id="UP000821837">
    <property type="component" value="Unassembled WGS sequence"/>
</dbReference>
<keyword evidence="3 6" id="KW-1133">Transmembrane helix</keyword>
<gene>
    <name evidence="7" type="ORF">HPB52_011794</name>
</gene>
<evidence type="ECO:0000256" key="6">
    <source>
        <dbReference type="SAM" id="Phobius"/>
    </source>
</evidence>